<dbReference type="EMBL" id="JACVXB010000004">
    <property type="protein sequence ID" value="MBD0832591.1"/>
    <property type="molecule type" value="Genomic_DNA"/>
</dbReference>
<feature type="signal peptide" evidence="3">
    <location>
        <begin position="1"/>
        <end position="20"/>
    </location>
</feature>
<dbReference type="AlphaFoldDB" id="A0A8J6UH92"/>
<reference evidence="5 6" key="1">
    <citation type="submission" date="2020-09" db="EMBL/GenBank/DDBJ databases">
        <title>TT11 complete genome.</title>
        <authorList>
            <person name="Wu Z."/>
        </authorList>
    </citation>
    <scope>NUCLEOTIDE SEQUENCE [LARGE SCALE GENOMIC DNA]</scope>
    <source>
        <strain evidence="5 6">TT11</strain>
    </source>
</reference>
<dbReference type="InterPro" id="IPR036514">
    <property type="entry name" value="SGNH_hydro_sf"/>
</dbReference>
<keyword evidence="2" id="KW-0378">Hydrolase</keyword>
<dbReference type="GO" id="GO:0016788">
    <property type="term" value="F:hydrolase activity, acting on ester bonds"/>
    <property type="evidence" value="ECO:0007669"/>
    <property type="project" value="UniProtKB-ARBA"/>
</dbReference>
<dbReference type="PANTHER" id="PTHR43695:SF1">
    <property type="entry name" value="RHAMNOGALACTURONAN ACETYLESTERASE"/>
    <property type="match status" value="1"/>
</dbReference>
<sequence>MKKFQIFILACLFISYYNCAQEPNGKPTIYTVGDSTVKNGRGDGYGGLWGWGDFIGQLLDSTKVNVENHALGGTSSRTYQNLGLWDSVQKQLKRGDYVLIQFGHNDNGPVNDKIRARGTIKGIGDETEEIDNLITGEHEIVHSYGWYIEKVVKETQEKGAIPIVMSPIPRNDWVNGKIPRNDKSYGLWAKQIANKTGATFIDLNEKMASKLESFGEEKVTGTYFYKRDHTHPSARGAAMAASLIIDGIKETDNSLNKYILQNPEIKLPRKKNIFLIGDSTMANSSNPNTIGWGVPFPQFCDTTQVNVINKARGGRSTRTFIYEGLWDAAKNEFQPGDFVIIQFGHNDAGNIDKKKFRGSLKGIGDEIQEVRRDSTGIETVHSYGWYLKQMIKETKEKGANPIILSLTPRNEWPGGKAERRTDSYVKWAKQAAEAEGVPFIDLNDIVATKYEILGKDKVKPFFPQDHTHTNLEGATFTAKTVAEIFKKSKALGLRSYIYLN</sequence>
<protein>
    <submittedName>
        <fullName evidence="5">Rhamnogalacturonan acetylesterase</fullName>
    </submittedName>
</protein>
<evidence type="ECO:0000259" key="4">
    <source>
        <dbReference type="Pfam" id="PF13472"/>
    </source>
</evidence>
<keyword evidence="3" id="KW-0732">Signal</keyword>
<feature type="domain" description="SGNH hydrolase-type esterase" evidence="4">
    <location>
        <begin position="32"/>
        <end position="238"/>
    </location>
</feature>
<feature type="domain" description="SGNH hydrolase-type esterase" evidence="4">
    <location>
        <begin position="275"/>
        <end position="450"/>
    </location>
</feature>
<evidence type="ECO:0000313" key="6">
    <source>
        <dbReference type="Proteomes" id="UP000600588"/>
    </source>
</evidence>
<dbReference type="InterPro" id="IPR013830">
    <property type="entry name" value="SGNH_hydro"/>
</dbReference>
<organism evidence="5 6">
    <name type="scientific">Aestuariibaculum sediminum</name>
    <dbReference type="NCBI Taxonomy" id="2770637"/>
    <lineage>
        <taxon>Bacteria</taxon>
        <taxon>Pseudomonadati</taxon>
        <taxon>Bacteroidota</taxon>
        <taxon>Flavobacteriia</taxon>
        <taxon>Flavobacteriales</taxon>
        <taxon>Flavobacteriaceae</taxon>
    </lineage>
</organism>
<dbReference type="Pfam" id="PF13472">
    <property type="entry name" value="Lipase_GDSL_2"/>
    <property type="match status" value="2"/>
</dbReference>
<evidence type="ECO:0000256" key="3">
    <source>
        <dbReference type="SAM" id="SignalP"/>
    </source>
</evidence>
<name>A0A8J6UH92_9FLAO</name>
<comment type="caution">
    <text evidence="5">The sequence shown here is derived from an EMBL/GenBank/DDBJ whole genome shotgun (WGS) entry which is preliminary data.</text>
</comment>
<dbReference type="RefSeq" id="WP_188230382.1">
    <property type="nucleotide sequence ID" value="NZ_JACVXB010000004.1"/>
</dbReference>
<comment type="similarity">
    <text evidence="1">Belongs to the 'GDSL' lipolytic enzyme family.</text>
</comment>
<dbReference type="InterPro" id="IPR037459">
    <property type="entry name" value="RhgT-like"/>
</dbReference>
<evidence type="ECO:0000313" key="5">
    <source>
        <dbReference type="EMBL" id="MBD0832591.1"/>
    </source>
</evidence>
<dbReference type="PANTHER" id="PTHR43695">
    <property type="entry name" value="PUTATIVE (AFU_ORTHOLOGUE AFUA_2G17250)-RELATED"/>
    <property type="match status" value="1"/>
</dbReference>
<feature type="chain" id="PRO_5035328434" evidence="3">
    <location>
        <begin position="21"/>
        <end position="500"/>
    </location>
</feature>
<evidence type="ECO:0000256" key="2">
    <source>
        <dbReference type="ARBA" id="ARBA00022801"/>
    </source>
</evidence>
<evidence type="ECO:0000256" key="1">
    <source>
        <dbReference type="ARBA" id="ARBA00008668"/>
    </source>
</evidence>
<keyword evidence="6" id="KW-1185">Reference proteome</keyword>
<gene>
    <name evidence="5" type="ORF">ICJ83_10655</name>
</gene>
<dbReference type="Gene3D" id="3.40.50.1110">
    <property type="entry name" value="SGNH hydrolase"/>
    <property type="match status" value="2"/>
</dbReference>
<accession>A0A8J6UH92</accession>
<proteinExistence type="inferred from homology"/>
<dbReference type="Proteomes" id="UP000600588">
    <property type="component" value="Unassembled WGS sequence"/>
</dbReference>
<dbReference type="SUPFAM" id="SSF52266">
    <property type="entry name" value="SGNH hydrolase"/>
    <property type="match status" value="2"/>
</dbReference>
<dbReference type="CDD" id="cd01821">
    <property type="entry name" value="Rhamnogalacturan_acetylesterase_like"/>
    <property type="match status" value="2"/>
</dbReference>